<accession>A0A3N1KS61</accession>
<evidence type="ECO:0000313" key="3">
    <source>
        <dbReference type="Proteomes" id="UP000278222"/>
    </source>
</evidence>
<proteinExistence type="predicted"/>
<keyword evidence="2" id="KW-0489">Methyltransferase</keyword>
<comment type="caution">
    <text evidence="2">The sequence shown here is derived from an EMBL/GenBank/DDBJ whole genome shotgun (WGS) entry which is preliminary data.</text>
</comment>
<dbReference type="OrthoDB" id="154490at2"/>
<dbReference type="Pfam" id="PF01728">
    <property type="entry name" value="FtsJ"/>
    <property type="match status" value="1"/>
</dbReference>
<evidence type="ECO:0000313" key="2">
    <source>
        <dbReference type="EMBL" id="ROP81230.1"/>
    </source>
</evidence>
<dbReference type="RefSeq" id="WP_123695362.1">
    <property type="nucleotide sequence ID" value="NZ_AP019700.1"/>
</dbReference>
<dbReference type="AlphaFoldDB" id="A0A3N1KS61"/>
<dbReference type="GO" id="GO:0008168">
    <property type="term" value="F:methyltransferase activity"/>
    <property type="evidence" value="ECO:0007669"/>
    <property type="project" value="UniProtKB-KW"/>
</dbReference>
<organism evidence="2 3">
    <name type="scientific">Stella humosa</name>
    <dbReference type="NCBI Taxonomy" id="94"/>
    <lineage>
        <taxon>Bacteria</taxon>
        <taxon>Pseudomonadati</taxon>
        <taxon>Pseudomonadota</taxon>
        <taxon>Alphaproteobacteria</taxon>
        <taxon>Rhodospirillales</taxon>
        <taxon>Stellaceae</taxon>
        <taxon>Stella</taxon>
    </lineage>
</organism>
<dbReference type="EMBL" id="RJKX01000018">
    <property type="protein sequence ID" value="ROP81230.1"/>
    <property type="molecule type" value="Genomic_DNA"/>
</dbReference>
<feature type="domain" description="Ribosomal RNA methyltransferase FtsJ" evidence="1">
    <location>
        <begin position="121"/>
        <end position="208"/>
    </location>
</feature>
<reference evidence="2 3" key="1">
    <citation type="submission" date="2018-11" db="EMBL/GenBank/DDBJ databases">
        <title>Genomic Encyclopedia of Type Strains, Phase IV (KMG-IV): sequencing the most valuable type-strain genomes for metagenomic binning, comparative biology and taxonomic classification.</title>
        <authorList>
            <person name="Goeker M."/>
        </authorList>
    </citation>
    <scope>NUCLEOTIDE SEQUENCE [LARGE SCALE GENOMIC DNA]</scope>
    <source>
        <strain evidence="2 3">DSM 5900</strain>
    </source>
</reference>
<dbReference type="PANTHER" id="PTHR37524:SF2">
    <property type="entry name" value="RIBOSOMAL RNA METHYLTRANSFERASE FTSJ DOMAIN-CONTAINING PROTEIN"/>
    <property type="match status" value="1"/>
</dbReference>
<keyword evidence="2" id="KW-0808">Transferase</keyword>
<sequence>MLGDLVAAPGPARPAAWARNVWHEPMLHPIASIGDAARRLRAIQRSWHLHPIGHFRRAELIREKLPPVRPKPLAFPERPPTAPLGSWTLLEPGQMLAAGHCSSPMPDGAWTFVEDRDIPPNRAYLKLWEALTRIGAYPGPGETCIDLGASPGGWTWVIQGLGASVTAIDKAPLAPAIAALPGVTWVGTSAFGLDPAAQPPVDWLFSDVICYPARLLALVRRWLDAGRARNFVCTLKFQGETDHATAAAFAAIPGSRLMHLDHNKHELTWSLLRAA</sequence>
<gene>
    <name evidence="2" type="ORF">EDC65_5086</name>
</gene>
<dbReference type="Proteomes" id="UP000278222">
    <property type="component" value="Unassembled WGS sequence"/>
</dbReference>
<name>A0A3N1KS61_9PROT</name>
<evidence type="ECO:0000259" key="1">
    <source>
        <dbReference type="Pfam" id="PF01728"/>
    </source>
</evidence>
<protein>
    <submittedName>
        <fullName evidence="2">23S rRNA (Cytidine2498-2'-O)-methyltransferase</fullName>
    </submittedName>
</protein>
<keyword evidence="3" id="KW-1185">Reference proteome</keyword>
<dbReference type="Gene3D" id="3.40.50.150">
    <property type="entry name" value="Vaccinia Virus protein VP39"/>
    <property type="match status" value="1"/>
</dbReference>
<dbReference type="InterPro" id="IPR002877">
    <property type="entry name" value="RNA_MeTrfase_FtsJ_dom"/>
</dbReference>
<dbReference type="PANTHER" id="PTHR37524">
    <property type="entry name" value="RIBOSOMAL RNA LARGE SUBUNIT METHYLTRANSFERASE M"/>
    <property type="match status" value="1"/>
</dbReference>
<dbReference type="SUPFAM" id="SSF53335">
    <property type="entry name" value="S-adenosyl-L-methionine-dependent methyltransferases"/>
    <property type="match status" value="1"/>
</dbReference>
<dbReference type="GO" id="GO:0032259">
    <property type="term" value="P:methylation"/>
    <property type="evidence" value="ECO:0007669"/>
    <property type="project" value="UniProtKB-KW"/>
</dbReference>
<dbReference type="InterPro" id="IPR029063">
    <property type="entry name" value="SAM-dependent_MTases_sf"/>
</dbReference>